<feature type="transmembrane region" description="Helical" evidence="1">
    <location>
        <begin position="64"/>
        <end position="86"/>
    </location>
</feature>
<protein>
    <submittedName>
        <fullName evidence="2">Uncharacterized protein</fullName>
    </submittedName>
</protein>
<reference evidence="2" key="2">
    <citation type="submission" date="2023-06" db="EMBL/GenBank/DDBJ databases">
        <authorList>
            <consortium name="Lawrence Berkeley National Laboratory"/>
            <person name="Haridas S."/>
            <person name="Hensen N."/>
            <person name="Bonometti L."/>
            <person name="Westerberg I."/>
            <person name="Brannstrom I.O."/>
            <person name="Guillou S."/>
            <person name="Cros-Aarteil S."/>
            <person name="Calhoun S."/>
            <person name="Kuo A."/>
            <person name="Mondo S."/>
            <person name="Pangilinan J."/>
            <person name="Riley R."/>
            <person name="LaButti K."/>
            <person name="Andreopoulos B."/>
            <person name="Lipzen A."/>
            <person name="Chen C."/>
            <person name="Yanf M."/>
            <person name="Daum C."/>
            <person name="Ng V."/>
            <person name="Clum A."/>
            <person name="Steindorff A."/>
            <person name="Ohm R."/>
            <person name="Martin F."/>
            <person name="Silar P."/>
            <person name="Natvig D."/>
            <person name="Lalanne C."/>
            <person name="Gautier V."/>
            <person name="Ament-velasquez S.L."/>
            <person name="Kruys A."/>
            <person name="Hutchinson M.I."/>
            <person name="Powell A.J."/>
            <person name="Barry K."/>
            <person name="Miller A.N."/>
            <person name="Grigoriev I.V."/>
            <person name="Debuchy R."/>
            <person name="Gladieux P."/>
            <person name="Thoren M.H."/>
            <person name="Johannesson H."/>
        </authorList>
    </citation>
    <scope>NUCLEOTIDE SEQUENCE</scope>
    <source>
        <strain evidence="2">CBS 232.78</strain>
    </source>
</reference>
<reference evidence="2" key="1">
    <citation type="journal article" date="2023" name="Mol. Phylogenet. Evol.">
        <title>Genome-scale phylogeny and comparative genomics of the fungal order Sordariales.</title>
        <authorList>
            <person name="Hensen N."/>
            <person name="Bonometti L."/>
            <person name="Westerberg I."/>
            <person name="Brannstrom I.O."/>
            <person name="Guillou S."/>
            <person name="Cros-Aarteil S."/>
            <person name="Calhoun S."/>
            <person name="Haridas S."/>
            <person name="Kuo A."/>
            <person name="Mondo S."/>
            <person name="Pangilinan J."/>
            <person name="Riley R."/>
            <person name="LaButti K."/>
            <person name="Andreopoulos B."/>
            <person name="Lipzen A."/>
            <person name="Chen C."/>
            <person name="Yan M."/>
            <person name="Daum C."/>
            <person name="Ng V."/>
            <person name="Clum A."/>
            <person name="Steindorff A."/>
            <person name="Ohm R.A."/>
            <person name="Martin F."/>
            <person name="Silar P."/>
            <person name="Natvig D.O."/>
            <person name="Lalanne C."/>
            <person name="Gautier V."/>
            <person name="Ament-Velasquez S.L."/>
            <person name="Kruys A."/>
            <person name="Hutchinson M.I."/>
            <person name="Powell A.J."/>
            <person name="Barry K."/>
            <person name="Miller A.N."/>
            <person name="Grigoriev I.V."/>
            <person name="Debuchy R."/>
            <person name="Gladieux P."/>
            <person name="Hiltunen Thoren M."/>
            <person name="Johannesson H."/>
        </authorList>
    </citation>
    <scope>NUCLEOTIDE SEQUENCE</scope>
    <source>
        <strain evidence="2">CBS 232.78</strain>
    </source>
</reference>
<accession>A0AAE0NZ87</accession>
<keyword evidence="1" id="KW-0812">Transmembrane</keyword>
<proteinExistence type="predicted"/>
<sequence>MDHSLTRRDQSGKTDTMLDGYIYMIIILFVIWSLASVCVALYYINLLPQEARRRWPVVEREGCFAFFVPALLFLFAFCFWPAIAMWDFCARYCEGSKTCCGMGPGGYCCVAETSSCCGPCISNEVHMAERMRRREAHIRLQQAFVVANTPPPRQTMEPPPYYPAFHSPAVGSRLDSSLPSLVSELQGAKANEGHIIR</sequence>
<keyword evidence="3" id="KW-1185">Reference proteome</keyword>
<feature type="transmembrane region" description="Helical" evidence="1">
    <location>
        <begin position="20"/>
        <end position="44"/>
    </location>
</feature>
<evidence type="ECO:0000313" key="2">
    <source>
        <dbReference type="EMBL" id="KAK3390105.1"/>
    </source>
</evidence>
<dbReference type="AlphaFoldDB" id="A0AAE0NZ87"/>
<organism evidence="2 3">
    <name type="scientific">Podospora didyma</name>
    <dbReference type="NCBI Taxonomy" id="330526"/>
    <lineage>
        <taxon>Eukaryota</taxon>
        <taxon>Fungi</taxon>
        <taxon>Dikarya</taxon>
        <taxon>Ascomycota</taxon>
        <taxon>Pezizomycotina</taxon>
        <taxon>Sordariomycetes</taxon>
        <taxon>Sordariomycetidae</taxon>
        <taxon>Sordariales</taxon>
        <taxon>Podosporaceae</taxon>
        <taxon>Podospora</taxon>
    </lineage>
</organism>
<name>A0AAE0NZ87_9PEZI</name>
<keyword evidence="1" id="KW-1133">Transmembrane helix</keyword>
<gene>
    <name evidence="2" type="ORF">B0H63DRAFT_464794</name>
</gene>
<dbReference type="Proteomes" id="UP001285441">
    <property type="component" value="Unassembled WGS sequence"/>
</dbReference>
<dbReference type="EMBL" id="JAULSW010000002">
    <property type="protein sequence ID" value="KAK3390105.1"/>
    <property type="molecule type" value="Genomic_DNA"/>
</dbReference>
<evidence type="ECO:0000256" key="1">
    <source>
        <dbReference type="SAM" id="Phobius"/>
    </source>
</evidence>
<evidence type="ECO:0000313" key="3">
    <source>
        <dbReference type="Proteomes" id="UP001285441"/>
    </source>
</evidence>
<keyword evidence="1" id="KW-0472">Membrane</keyword>
<comment type="caution">
    <text evidence="2">The sequence shown here is derived from an EMBL/GenBank/DDBJ whole genome shotgun (WGS) entry which is preliminary data.</text>
</comment>